<evidence type="ECO:0000259" key="1">
    <source>
        <dbReference type="PROSITE" id="PS50076"/>
    </source>
</evidence>
<dbReference type="PROSITE" id="PS50076">
    <property type="entry name" value="DNAJ_2"/>
    <property type="match status" value="1"/>
</dbReference>
<reference evidence="2 3" key="1">
    <citation type="journal article" date="2010" name="Plant Cell">
        <title>The Chlorella variabilis NC64A genome reveals adaptation to photosymbiosis, coevolution with viruses, and cryptic sex.</title>
        <authorList>
            <person name="Blanc G."/>
            <person name="Duncan G."/>
            <person name="Agarkova I."/>
            <person name="Borodovsky M."/>
            <person name="Gurnon J."/>
            <person name="Kuo A."/>
            <person name="Lindquist E."/>
            <person name="Lucas S."/>
            <person name="Pangilinan J."/>
            <person name="Polle J."/>
            <person name="Salamov A."/>
            <person name="Terry A."/>
            <person name="Yamada T."/>
            <person name="Dunigan D.D."/>
            <person name="Grigoriev I.V."/>
            <person name="Claverie J.M."/>
            <person name="Van Etten J.L."/>
        </authorList>
    </citation>
    <scope>NUCLEOTIDE SEQUENCE [LARGE SCALE GENOMIC DNA]</scope>
    <source>
        <strain evidence="2 3">NC64A</strain>
    </source>
</reference>
<dbReference type="Gene3D" id="1.10.287.110">
    <property type="entry name" value="DnaJ domain"/>
    <property type="match status" value="1"/>
</dbReference>
<dbReference type="InParanoid" id="E1ZKB5"/>
<proteinExistence type="predicted"/>
<dbReference type="SMART" id="SM00271">
    <property type="entry name" value="DnaJ"/>
    <property type="match status" value="1"/>
</dbReference>
<dbReference type="InterPro" id="IPR018253">
    <property type="entry name" value="DnaJ_domain_CS"/>
</dbReference>
<name>E1ZKB5_CHLVA</name>
<feature type="domain" description="J" evidence="1">
    <location>
        <begin position="1"/>
        <end position="56"/>
    </location>
</feature>
<dbReference type="GeneID" id="17353117"/>
<gene>
    <name evidence="2" type="ORF">CHLNCDRAFT_15844</name>
</gene>
<protein>
    <recommendedName>
        <fullName evidence="1">J domain-containing protein</fullName>
    </recommendedName>
</protein>
<evidence type="ECO:0000313" key="3">
    <source>
        <dbReference type="Proteomes" id="UP000008141"/>
    </source>
</evidence>
<accession>E1ZKB5</accession>
<sequence>YSLLELERSASQAEIGRAYRRLLVAAHPDKGGDPEQFRQLKDAYAQLSDPTERLIY</sequence>
<organism evidence="3">
    <name type="scientific">Chlorella variabilis</name>
    <name type="common">Green alga</name>
    <dbReference type="NCBI Taxonomy" id="554065"/>
    <lineage>
        <taxon>Eukaryota</taxon>
        <taxon>Viridiplantae</taxon>
        <taxon>Chlorophyta</taxon>
        <taxon>core chlorophytes</taxon>
        <taxon>Trebouxiophyceae</taxon>
        <taxon>Chlorellales</taxon>
        <taxon>Chlorellaceae</taxon>
        <taxon>Chlorella clade</taxon>
        <taxon>Chlorella</taxon>
    </lineage>
</organism>
<dbReference type="RefSeq" id="XP_005845878.1">
    <property type="nucleotide sequence ID" value="XM_005845816.1"/>
</dbReference>
<dbReference type="PANTHER" id="PTHR24074">
    <property type="entry name" value="CO-CHAPERONE PROTEIN DJLA"/>
    <property type="match status" value="1"/>
</dbReference>
<evidence type="ECO:0000313" key="2">
    <source>
        <dbReference type="EMBL" id="EFN53776.1"/>
    </source>
</evidence>
<feature type="non-terminal residue" evidence="2">
    <location>
        <position position="56"/>
    </location>
</feature>
<dbReference type="PRINTS" id="PR00625">
    <property type="entry name" value="JDOMAIN"/>
</dbReference>
<feature type="non-terminal residue" evidence="2">
    <location>
        <position position="1"/>
    </location>
</feature>
<dbReference type="KEGG" id="cvr:CHLNCDRAFT_15844"/>
<dbReference type="InterPro" id="IPR050817">
    <property type="entry name" value="DjlA_DnaK_co-chaperone"/>
</dbReference>
<dbReference type="EMBL" id="GL433850">
    <property type="protein sequence ID" value="EFN53776.1"/>
    <property type="molecule type" value="Genomic_DNA"/>
</dbReference>
<dbReference type="AlphaFoldDB" id="E1ZKB5"/>
<dbReference type="SUPFAM" id="SSF46565">
    <property type="entry name" value="Chaperone J-domain"/>
    <property type="match status" value="1"/>
</dbReference>
<dbReference type="Proteomes" id="UP000008141">
    <property type="component" value="Unassembled WGS sequence"/>
</dbReference>
<dbReference type="STRING" id="554065.E1ZKB5"/>
<keyword evidence="3" id="KW-1185">Reference proteome</keyword>
<dbReference type="PROSITE" id="PS00636">
    <property type="entry name" value="DNAJ_1"/>
    <property type="match status" value="1"/>
</dbReference>
<dbReference type="Pfam" id="PF00226">
    <property type="entry name" value="DnaJ"/>
    <property type="match status" value="1"/>
</dbReference>
<dbReference type="OrthoDB" id="550424at2759"/>
<dbReference type="InterPro" id="IPR036869">
    <property type="entry name" value="J_dom_sf"/>
</dbReference>
<dbReference type="InterPro" id="IPR001623">
    <property type="entry name" value="DnaJ_domain"/>
</dbReference>
<dbReference type="CDD" id="cd06257">
    <property type="entry name" value="DnaJ"/>
    <property type="match status" value="1"/>
</dbReference>